<evidence type="ECO:0000256" key="1">
    <source>
        <dbReference type="ARBA" id="ARBA00023002"/>
    </source>
</evidence>
<dbReference type="SUPFAM" id="SSF50129">
    <property type="entry name" value="GroES-like"/>
    <property type="match status" value="1"/>
</dbReference>
<gene>
    <name evidence="3" type="ORF">S03H2_71605</name>
</gene>
<dbReference type="GO" id="GO:0016491">
    <property type="term" value="F:oxidoreductase activity"/>
    <property type="evidence" value="ECO:0007669"/>
    <property type="project" value="UniProtKB-KW"/>
</dbReference>
<comment type="caution">
    <text evidence="3">The sequence shown here is derived from an EMBL/GenBank/DDBJ whole genome shotgun (WGS) entry which is preliminary data.</text>
</comment>
<sequence>DYKSILPKHPLPDPLPGKMKAWVTYRGGKTILEEVPLPKMLADDVLIEPLWISICASDVNKFINLTSHQKKTIFGHEFAGRVIAVGQNV</sequence>
<organism evidence="3">
    <name type="scientific">marine sediment metagenome</name>
    <dbReference type="NCBI Taxonomy" id="412755"/>
    <lineage>
        <taxon>unclassified sequences</taxon>
        <taxon>metagenomes</taxon>
        <taxon>ecological metagenomes</taxon>
    </lineage>
</organism>
<evidence type="ECO:0000259" key="2">
    <source>
        <dbReference type="Pfam" id="PF08240"/>
    </source>
</evidence>
<dbReference type="EMBL" id="BARU01048002">
    <property type="protein sequence ID" value="GAH92455.1"/>
    <property type="molecule type" value="Genomic_DNA"/>
</dbReference>
<feature type="non-terminal residue" evidence="3">
    <location>
        <position position="89"/>
    </location>
</feature>
<reference evidence="3" key="1">
    <citation type="journal article" date="2014" name="Front. Microbiol.">
        <title>High frequency of phylogenetically diverse reductive dehalogenase-homologous genes in deep subseafloor sedimentary metagenomes.</title>
        <authorList>
            <person name="Kawai M."/>
            <person name="Futagami T."/>
            <person name="Toyoda A."/>
            <person name="Takaki Y."/>
            <person name="Nishi S."/>
            <person name="Hori S."/>
            <person name="Arai W."/>
            <person name="Tsubouchi T."/>
            <person name="Morono Y."/>
            <person name="Uchiyama I."/>
            <person name="Ito T."/>
            <person name="Fujiyama A."/>
            <person name="Inagaki F."/>
            <person name="Takami H."/>
        </authorList>
    </citation>
    <scope>NUCLEOTIDE SEQUENCE</scope>
    <source>
        <strain evidence="3">Expedition CK06-06</strain>
    </source>
</reference>
<feature type="domain" description="Alcohol dehydrogenase-like N-terminal" evidence="2">
    <location>
        <begin position="43"/>
        <end position="89"/>
    </location>
</feature>
<dbReference type="InterPro" id="IPR013154">
    <property type="entry name" value="ADH-like_N"/>
</dbReference>
<name>X1KFR7_9ZZZZ</name>
<dbReference type="GO" id="GO:0008270">
    <property type="term" value="F:zinc ion binding"/>
    <property type="evidence" value="ECO:0007669"/>
    <property type="project" value="InterPro"/>
</dbReference>
<dbReference type="Gene3D" id="3.90.180.10">
    <property type="entry name" value="Medium-chain alcohol dehydrogenases, catalytic domain"/>
    <property type="match status" value="1"/>
</dbReference>
<dbReference type="InterPro" id="IPR011032">
    <property type="entry name" value="GroES-like_sf"/>
</dbReference>
<proteinExistence type="predicted"/>
<dbReference type="AlphaFoldDB" id="X1KFR7"/>
<accession>X1KFR7</accession>
<evidence type="ECO:0000313" key="3">
    <source>
        <dbReference type="EMBL" id="GAH92455.1"/>
    </source>
</evidence>
<dbReference type="InterPro" id="IPR002328">
    <property type="entry name" value="ADH_Zn_CS"/>
</dbReference>
<feature type="non-terminal residue" evidence="3">
    <location>
        <position position="1"/>
    </location>
</feature>
<protein>
    <recommendedName>
        <fullName evidence="2">Alcohol dehydrogenase-like N-terminal domain-containing protein</fullName>
    </recommendedName>
</protein>
<keyword evidence="1" id="KW-0560">Oxidoreductase</keyword>
<dbReference type="PROSITE" id="PS00059">
    <property type="entry name" value="ADH_ZINC"/>
    <property type="match status" value="1"/>
</dbReference>
<dbReference type="Pfam" id="PF08240">
    <property type="entry name" value="ADH_N"/>
    <property type="match status" value="1"/>
</dbReference>